<dbReference type="Gene3D" id="2.10.25.10">
    <property type="entry name" value="Laminin"/>
    <property type="match status" value="3"/>
</dbReference>
<evidence type="ECO:0000256" key="1">
    <source>
        <dbReference type="ARBA" id="ARBA00022536"/>
    </source>
</evidence>
<dbReference type="SMART" id="SM00179">
    <property type="entry name" value="EGF_CA"/>
    <property type="match status" value="3"/>
</dbReference>
<dbReference type="InterPro" id="IPR000742">
    <property type="entry name" value="EGF"/>
</dbReference>
<dbReference type="Pfam" id="PF00008">
    <property type="entry name" value="EGF"/>
    <property type="match status" value="2"/>
</dbReference>
<dbReference type="SMART" id="SM00181">
    <property type="entry name" value="EGF"/>
    <property type="match status" value="5"/>
</dbReference>
<protein>
    <recommendedName>
        <fullName evidence="8">EGF-like domain-containing protein</fullName>
    </recommendedName>
</protein>
<evidence type="ECO:0000256" key="4">
    <source>
        <dbReference type="ARBA" id="ARBA00023157"/>
    </source>
</evidence>
<organism evidence="9 10">
    <name type="scientific">Oedothorax gibbosus</name>
    <dbReference type="NCBI Taxonomy" id="931172"/>
    <lineage>
        <taxon>Eukaryota</taxon>
        <taxon>Metazoa</taxon>
        <taxon>Ecdysozoa</taxon>
        <taxon>Arthropoda</taxon>
        <taxon>Chelicerata</taxon>
        <taxon>Arachnida</taxon>
        <taxon>Araneae</taxon>
        <taxon>Araneomorphae</taxon>
        <taxon>Entelegynae</taxon>
        <taxon>Araneoidea</taxon>
        <taxon>Linyphiidae</taxon>
        <taxon>Erigoninae</taxon>
        <taxon>Oedothorax</taxon>
    </lineage>
</organism>
<gene>
    <name evidence="9" type="ORF">JTE90_005132</name>
</gene>
<feature type="disulfide bond" evidence="5">
    <location>
        <begin position="164"/>
        <end position="173"/>
    </location>
</feature>
<feature type="disulfide bond" evidence="5">
    <location>
        <begin position="291"/>
        <end position="301"/>
    </location>
</feature>
<comment type="caution">
    <text evidence="9">The sequence shown here is derived from an EMBL/GenBank/DDBJ whole genome shotgun (WGS) entry which is preliminary data.</text>
</comment>
<dbReference type="SUPFAM" id="SSF57196">
    <property type="entry name" value="EGF/Laminin"/>
    <property type="match status" value="1"/>
</dbReference>
<evidence type="ECO:0000256" key="3">
    <source>
        <dbReference type="ARBA" id="ARBA00022737"/>
    </source>
</evidence>
<keyword evidence="6" id="KW-1133">Transmembrane helix</keyword>
<keyword evidence="4 5" id="KW-1015">Disulfide bond</keyword>
<dbReference type="AlphaFoldDB" id="A0AAV6UNH2"/>
<evidence type="ECO:0000313" key="10">
    <source>
        <dbReference type="Proteomes" id="UP000827092"/>
    </source>
</evidence>
<evidence type="ECO:0000259" key="8">
    <source>
        <dbReference type="PROSITE" id="PS50026"/>
    </source>
</evidence>
<feature type="chain" id="PRO_5043664030" description="EGF-like domain-containing protein" evidence="7">
    <location>
        <begin position="21"/>
        <end position="372"/>
    </location>
</feature>
<keyword evidence="6" id="KW-0812">Transmembrane</keyword>
<keyword evidence="2 7" id="KW-0732">Signal</keyword>
<reference evidence="9 10" key="1">
    <citation type="journal article" date="2022" name="Nat. Ecol. Evol.">
        <title>A masculinizing supergene underlies an exaggerated male reproductive morph in a spider.</title>
        <authorList>
            <person name="Hendrickx F."/>
            <person name="De Corte Z."/>
            <person name="Sonet G."/>
            <person name="Van Belleghem S.M."/>
            <person name="Kostlbacher S."/>
            <person name="Vangestel C."/>
        </authorList>
    </citation>
    <scope>NUCLEOTIDE SEQUENCE [LARGE SCALE GENOMIC DNA]</scope>
    <source>
        <strain evidence="9">W744_W776</strain>
    </source>
</reference>
<feature type="signal peptide" evidence="7">
    <location>
        <begin position="1"/>
        <end position="20"/>
    </location>
</feature>
<keyword evidence="10" id="KW-1185">Reference proteome</keyword>
<evidence type="ECO:0000256" key="7">
    <source>
        <dbReference type="SAM" id="SignalP"/>
    </source>
</evidence>
<comment type="caution">
    <text evidence="5">Lacks conserved residue(s) required for the propagation of feature annotation.</text>
</comment>
<accession>A0AAV6UNH2</accession>
<keyword evidence="1 5" id="KW-0245">EGF-like domain</keyword>
<proteinExistence type="predicted"/>
<dbReference type="PROSITE" id="PS00022">
    <property type="entry name" value="EGF_1"/>
    <property type="match status" value="3"/>
</dbReference>
<dbReference type="PANTHER" id="PTHR12916:SF4">
    <property type="entry name" value="UNINFLATABLE, ISOFORM C"/>
    <property type="match status" value="1"/>
</dbReference>
<dbReference type="PROSITE" id="PS50026">
    <property type="entry name" value="EGF_3"/>
    <property type="match status" value="3"/>
</dbReference>
<dbReference type="PROSITE" id="PS01186">
    <property type="entry name" value="EGF_2"/>
    <property type="match status" value="2"/>
</dbReference>
<name>A0AAV6UNH2_9ARAC</name>
<evidence type="ECO:0000313" key="9">
    <source>
        <dbReference type="EMBL" id="KAG8185153.1"/>
    </source>
</evidence>
<dbReference type="InterPro" id="IPR001881">
    <property type="entry name" value="EGF-like_Ca-bd_dom"/>
</dbReference>
<feature type="transmembrane region" description="Helical" evidence="6">
    <location>
        <begin position="331"/>
        <end position="357"/>
    </location>
</feature>
<dbReference type="Proteomes" id="UP000827092">
    <property type="component" value="Unassembled WGS sequence"/>
</dbReference>
<dbReference type="SUPFAM" id="SSF57184">
    <property type="entry name" value="Growth factor receptor domain"/>
    <property type="match status" value="1"/>
</dbReference>
<dbReference type="InterPro" id="IPR009030">
    <property type="entry name" value="Growth_fac_rcpt_cys_sf"/>
</dbReference>
<dbReference type="PANTHER" id="PTHR12916">
    <property type="entry name" value="CYTOCHROME C OXIDASE POLYPEPTIDE VIC-2"/>
    <property type="match status" value="1"/>
</dbReference>
<evidence type="ECO:0000256" key="2">
    <source>
        <dbReference type="ARBA" id="ARBA00022729"/>
    </source>
</evidence>
<feature type="disulfide bond" evidence="5">
    <location>
        <begin position="236"/>
        <end position="245"/>
    </location>
</feature>
<evidence type="ECO:0000256" key="5">
    <source>
        <dbReference type="PROSITE-ProRule" id="PRU00076"/>
    </source>
</evidence>
<dbReference type="GO" id="GO:0005509">
    <property type="term" value="F:calcium ion binding"/>
    <property type="evidence" value="ECO:0007669"/>
    <property type="project" value="InterPro"/>
</dbReference>
<feature type="domain" description="EGF-like" evidence="8">
    <location>
        <begin position="138"/>
        <end position="174"/>
    </location>
</feature>
<keyword evidence="6" id="KW-0472">Membrane</keyword>
<feature type="domain" description="EGF-like" evidence="8">
    <location>
        <begin position="210"/>
        <end position="246"/>
    </location>
</feature>
<feature type="domain" description="EGF-like" evidence="8">
    <location>
        <begin position="288"/>
        <end position="322"/>
    </location>
</feature>
<sequence>MNVFMLGILLVCVSSFRCKALAIYMASDDTVLNYANSSHILDMKNAFIINHGVDLQEKTSQYADQCKCHKGKCVEKDGKTVCTCPPEFGVFKNYYREEECKPCECGKGANCTFNPILWSIHKKCVCPFGLKESDGVCKGDPCSMNPCGNGGRCVVEENSFKCDCTPPFSGKTCEEGCDCGSKSFGCKVDSQGRLKCVCFPGFAQKGNSCAETCTKDTDCFNGGSCERSGDDYFCACPGGFAGDRCQVNSACDNLNCDVMRAVCRRTRDGAVCECPPEKEYKWFTGVCEDICDSRKCVNGKCEITGKTFICACDEGFTGLRCEERVSVNSDLTIYIIGFTMLSAAILLSAIGTFYLLCVTKRTGKENKSQLVE</sequence>
<dbReference type="FunFam" id="2.10.25.10:FF:000095">
    <property type="entry name" value="Notch, isoform B"/>
    <property type="match status" value="1"/>
</dbReference>
<feature type="disulfide bond" evidence="5">
    <location>
        <begin position="312"/>
        <end position="321"/>
    </location>
</feature>
<dbReference type="CDD" id="cd00054">
    <property type="entry name" value="EGF_CA"/>
    <property type="match status" value="2"/>
</dbReference>
<dbReference type="EMBL" id="JAFNEN010000344">
    <property type="protein sequence ID" value="KAG8185153.1"/>
    <property type="molecule type" value="Genomic_DNA"/>
</dbReference>
<keyword evidence="3" id="KW-0677">Repeat</keyword>
<evidence type="ECO:0000256" key="6">
    <source>
        <dbReference type="SAM" id="Phobius"/>
    </source>
</evidence>